<evidence type="ECO:0000256" key="6">
    <source>
        <dbReference type="ARBA" id="ARBA00022786"/>
    </source>
</evidence>
<keyword evidence="4" id="KW-0479">Metal-binding</keyword>
<dbReference type="Pfam" id="PF13639">
    <property type="entry name" value="zf-RING_2"/>
    <property type="match status" value="1"/>
</dbReference>
<evidence type="ECO:0000256" key="8">
    <source>
        <dbReference type="PROSITE-ProRule" id="PRU00175"/>
    </source>
</evidence>
<feature type="compositionally biased region" description="Polar residues" evidence="9">
    <location>
        <begin position="266"/>
        <end position="279"/>
    </location>
</feature>
<evidence type="ECO:0000256" key="2">
    <source>
        <dbReference type="ARBA" id="ARBA00012483"/>
    </source>
</evidence>
<evidence type="ECO:0000256" key="9">
    <source>
        <dbReference type="SAM" id="MobiDB-lite"/>
    </source>
</evidence>
<keyword evidence="3" id="KW-0808">Transferase</keyword>
<evidence type="ECO:0000256" key="5">
    <source>
        <dbReference type="ARBA" id="ARBA00022771"/>
    </source>
</evidence>
<accession>A0A8X7ZVJ5</accession>
<dbReference type="InterPro" id="IPR045191">
    <property type="entry name" value="MBR1/2-like"/>
</dbReference>
<proteinExistence type="predicted"/>
<evidence type="ECO:0000313" key="12">
    <source>
        <dbReference type="Proteomes" id="UP000886885"/>
    </source>
</evidence>
<keyword evidence="12" id="KW-1185">Reference proteome</keyword>
<evidence type="ECO:0000313" key="11">
    <source>
        <dbReference type="EMBL" id="KAG6775875.1"/>
    </source>
</evidence>
<dbReference type="EMBL" id="JAAWWB010000009">
    <property type="protein sequence ID" value="KAG6775875.1"/>
    <property type="molecule type" value="Genomic_DNA"/>
</dbReference>
<feature type="domain" description="RING-type" evidence="10">
    <location>
        <begin position="632"/>
        <end position="702"/>
    </location>
</feature>
<comment type="catalytic activity">
    <reaction evidence="1">
        <text>S-ubiquitinyl-[E2 ubiquitin-conjugating enzyme]-L-cysteine + [acceptor protein]-L-lysine = [E2 ubiquitin-conjugating enzyme]-L-cysteine + N(6)-ubiquitinyl-[acceptor protein]-L-lysine.</text>
        <dbReference type="EC" id="2.3.2.27"/>
    </reaction>
</comment>
<dbReference type="GO" id="GO:0008270">
    <property type="term" value="F:zinc ion binding"/>
    <property type="evidence" value="ECO:0007669"/>
    <property type="project" value="UniProtKB-KW"/>
</dbReference>
<feature type="compositionally biased region" description="Polar residues" evidence="9">
    <location>
        <begin position="231"/>
        <end position="244"/>
    </location>
</feature>
<dbReference type="InterPro" id="IPR001841">
    <property type="entry name" value="Znf_RING"/>
</dbReference>
<feature type="region of interest" description="Disordered" evidence="9">
    <location>
        <begin position="87"/>
        <end position="119"/>
    </location>
</feature>
<evidence type="ECO:0000256" key="1">
    <source>
        <dbReference type="ARBA" id="ARBA00000900"/>
    </source>
</evidence>
<feature type="compositionally biased region" description="Polar residues" evidence="9">
    <location>
        <begin position="109"/>
        <end position="119"/>
    </location>
</feature>
<evidence type="ECO:0000256" key="3">
    <source>
        <dbReference type="ARBA" id="ARBA00022679"/>
    </source>
</evidence>
<dbReference type="OrthoDB" id="8062037at2759"/>
<keyword evidence="6" id="KW-0833">Ubl conjugation pathway</keyword>
<evidence type="ECO:0000256" key="7">
    <source>
        <dbReference type="ARBA" id="ARBA00022833"/>
    </source>
</evidence>
<dbReference type="Proteomes" id="UP000886885">
    <property type="component" value="Chromosome 5A"/>
</dbReference>
<protein>
    <recommendedName>
        <fullName evidence="2">RING-type E3 ubiquitin transferase</fullName>
        <ecNumber evidence="2">2.3.2.27</ecNumber>
    </recommendedName>
</protein>
<feature type="region of interest" description="Disordered" evidence="9">
    <location>
        <begin position="454"/>
        <end position="479"/>
    </location>
</feature>
<dbReference type="PANTHER" id="PTHR22937">
    <property type="entry name" value="E3 UBIQUITIN-PROTEIN LIGASE RNF165"/>
    <property type="match status" value="1"/>
</dbReference>
<gene>
    <name evidence="11" type="ORF">POTOM_019374</name>
</gene>
<name>A0A8X7ZVJ5_POPTO</name>
<evidence type="ECO:0000256" key="4">
    <source>
        <dbReference type="ARBA" id="ARBA00022723"/>
    </source>
</evidence>
<keyword evidence="5 8" id="KW-0863">Zinc-finger</keyword>
<evidence type="ECO:0000259" key="10">
    <source>
        <dbReference type="PROSITE" id="PS50089"/>
    </source>
</evidence>
<reference evidence="11" key="1">
    <citation type="journal article" date="2020" name="bioRxiv">
        <title>Hybrid origin of Populus tomentosa Carr. identified through genome sequencing and phylogenomic analysis.</title>
        <authorList>
            <person name="An X."/>
            <person name="Gao K."/>
            <person name="Chen Z."/>
            <person name="Li J."/>
            <person name="Yang X."/>
            <person name="Yang X."/>
            <person name="Zhou J."/>
            <person name="Guo T."/>
            <person name="Zhao T."/>
            <person name="Huang S."/>
            <person name="Miao D."/>
            <person name="Khan W.U."/>
            <person name="Rao P."/>
            <person name="Ye M."/>
            <person name="Lei B."/>
            <person name="Liao W."/>
            <person name="Wang J."/>
            <person name="Ji L."/>
            <person name="Li Y."/>
            <person name="Guo B."/>
            <person name="Mustafa N.S."/>
            <person name="Li S."/>
            <person name="Yun Q."/>
            <person name="Keller S.R."/>
            <person name="Mao J."/>
            <person name="Zhang R."/>
            <person name="Strauss S.H."/>
        </authorList>
    </citation>
    <scope>NUCLEOTIDE SEQUENCE</scope>
    <source>
        <strain evidence="11">GM15</strain>
        <tissue evidence="11">Leaf</tissue>
    </source>
</reference>
<dbReference type="EC" id="2.3.2.27" evidence="2"/>
<dbReference type="GO" id="GO:0061630">
    <property type="term" value="F:ubiquitin protein ligase activity"/>
    <property type="evidence" value="ECO:0007669"/>
    <property type="project" value="UniProtKB-EC"/>
</dbReference>
<dbReference type="SMART" id="SM00184">
    <property type="entry name" value="RING"/>
    <property type="match status" value="1"/>
</dbReference>
<sequence length="708" mass="76569">MAGQGSESNAYPGKFYFGCGPNAINHLCNRNVDSDDLSLEEMQSDQMNTASSANVSLRDSQLANGPSATVAANSSALPHNIDLNAAYQGNDIGDSQEIGGSDTDKNAPASDSSNSNTNMISSGIAGYVLDEDEGGEDSASGGRRISCKRRALEDAGQLSLGESSRSVKQGDSFQQPAVINQENAPGRSAVNNHPNAGYPGQLGDRLVVGVGAPPAPCQPSSAAGSGLGTEAGTSSEMHQNSSMVRQAENSQRNIRSRSSESQSDSVPDNLSAWTTRNPHVQSPGQLPVFYQFNHLPSSNTAAEAGMVSETSPIQPFMGAPNSSQTVLQTFQWNDVTRATTGEPSTSSMNGGNALHQDLNLMNDPKNGTLPPEFQRANLPTMSANLHYANGRDFPGNISPIPQNGSSSHQPSAPSWFPQRNMLEHYPGRMPDLANRTEPRGPVCYRPLHLDASPAAEERELSEGSGNIRPSQMPPGQGLAMTANTETATREMTLWALISVQRRNRLATEEIETKSIYLATYSVIQVRNALTLVLRRGSLHHGIRILAESCGCLYDVLLIDRSAFFGDSDDDEPDEHEDMRLDVDNMSYEQLLALEERIGNVSTGLSEDAIVANLKRWKYQTVAGGSSSEDEPCCICQSMLMQNRLTSMENMRFFTSEHALRFSGGEEEYADEDDLGKLKCGHDFHFNCIREWLVQKNNCPICKKPAVDV</sequence>
<dbReference type="AlphaFoldDB" id="A0A8X7ZVJ5"/>
<dbReference type="PROSITE" id="PS50089">
    <property type="entry name" value="ZF_RING_2"/>
    <property type="match status" value="1"/>
</dbReference>
<dbReference type="PANTHER" id="PTHR22937:SF209">
    <property type="entry name" value="RING-TYPE E3 UBIQUITIN TRANSFERASE"/>
    <property type="match status" value="1"/>
</dbReference>
<comment type="caution">
    <text evidence="11">The sequence shown here is derived from an EMBL/GenBank/DDBJ whole genome shotgun (WGS) entry which is preliminary data.</text>
</comment>
<feature type="region of interest" description="Disordered" evidence="9">
    <location>
        <begin position="209"/>
        <end position="279"/>
    </location>
</feature>
<organism evidence="11 12">
    <name type="scientific">Populus tomentosa</name>
    <name type="common">Chinese white poplar</name>
    <dbReference type="NCBI Taxonomy" id="118781"/>
    <lineage>
        <taxon>Eukaryota</taxon>
        <taxon>Viridiplantae</taxon>
        <taxon>Streptophyta</taxon>
        <taxon>Embryophyta</taxon>
        <taxon>Tracheophyta</taxon>
        <taxon>Spermatophyta</taxon>
        <taxon>Magnoliopsida</taxon>
        <taxon>eudicotyledons</taxon>
        <taxon>Gunneridae</taxon>
        <taxon>Pentapetalae</taxon>
        <taxon>rosids</taxon>
        <taxon>fabids</taxon>
        <taxon>Malpighiales</taxon>
        <taxon>Salicaceae</taxon>
        <taxon>Saliceae</taxon>
        <taxon>Populus</taxon>
    </lineage>
</organism>
<keyword evidence="7" id="KW-0862">Zinc</keyword>